<dbReference type="PANTHER" id="PTHR15729:SF10">
    <property type="entry name" value="GTPASE-ACTIVATING PROTEIN CDGAPR"/>
    <property type="match status" value="1"/>
</dbReference>
<feature type="region of interest" description="Disordered" evidence="5">
    <location>
        <begin position="1"/>
        <end position="21"/>
    </location>
</feature>
<feature type="domain" description="PX" evidence="7">
    <location>
        <begin position="53"/>
        <end position="168"/>
    </location>
</feature>
<feature type="compositionally biased region" description="Polar residues" evidence="5">
    <location>
        <begin position="1159"/>
        <end position="1171"/>
    </location>
</feature>
<dbReference type="Gene3D" id="3.30.1520.10">
    <property type="entry name" value="Phox-like domain"/>
    <property type="match status" value="1"/>
</dbReference>
<feature type="region of interest" description="Disordered" evidence="5">
    <location>
        <begin position="1007"/>
        <end position="1029"/>
    </location>
</feature>
<evidence type="ECO:0000313" key="10">
    <source>
        <dbReference type="Proteomes" id="UP001054837"/>
    </source>
</evidence>
<comment type="similarity">
    <text evidence="1">Belongs to the PX domain-containing GAP family.</text>
</comment>
<feature type="compositionally biased region" description="Polar residues" evidence="5">
    <location>
        <begin position="1352"/>
        <end position="1369"/>
    </location>
</feature>
<dbReference type="EMBL" id="BPLQ01010632">
    <property type="protein sequence ID" value="GIY52125.1"/>
    <property type="molecule type" value="Genomic_DNA"/>
</dbReference>
<feature type="region of interest" description="Disordered" evidence="5">
    <location>
        <begin position="1238"/>
        <end position="1257"/>
    </location>
</feature>
<feature type="compositionally biased region" description="Basic and acidic residues" evidence="5">
    <location>
        <begin position="1192"/>
        <end position="1216"/>
    </location>
</feature>
<feature type="domain" description="Rho-GAP" evidence="8">
    <location>
        <begin position="295"/>
        <end position="486"/>
    </location>
</feature>
<feature type="compositionally biased region" description="Polar residues" evidence="5">
    <location>
        <begin position="749"/>
        <end position="764"/>
    </location>
</feature>
<dbReference type="GO" id="GO:0005096">
    <property type="term" value="F:GTPase activator activity"/>
    <property type="evidence" value="ECO:0007669"/>
    <property type="project" value="UniProtKB-KW"/>
</dbReference>
<feature type="compositionally biased region" description="Polar residues" evidence="5">
    <location>
        <begin position="1117"/>
        <end position="1128"/>
    </location>
</feature>
<keyword evidence="10" id="KW-1185">Reference proteome</keyword>
<gene>
    <name evidence="9" type="primary">arhgap32</name>
    <name evidence="9" type="ORF">CDAR_432201</name>
</gene>
<dbReference type="InterPro" id="IPR036871">
    <property type="entry name" value="PX_dom_sf"/>
</dbReference>
<evidence type="ECO:0000256" key="1">
    <source>
        <dbReference type="ARBA" id="ARBA00008795"/>
    </source>
</evidence>
<dbReference type="PROSITE" id="PS50002">
    <property type="entry name" value="SH3"/>
    <property type="match status" value="1"/>
</dbReference>
<dbReference type="FunFam" id="2.30.30.40:FF:000207">
    <property type="entry name" value="CLUMA_CG020965, isoform A"/>
    <property type="match status" value="1"/>
</dbReference>
<feature type="compositionally biased region" description="Basic and acidic residues" evidence="5">
    <location>
        <begin position="739"/>
        <end position="748"/>
    </location>
</feature>
<dbReference type="SUPFAM" id="SSF50044">
    <property type="entry name" value="SH3-domain"/>
    <property type="match status" value="1"/>
</dbReference>
<evidence type="ECO:0000259" key="7">
    <source>
        <dbReference type="PROSITE" id="PS50195"/>
    </source>
</evidence>
<evidence type="ECO:0000256" key="4">
    <source>
        <dbReference type="PROSITE-ProRule" id="PRU00192"/>
    </source>
</evidence>
<dbReference type="InterPro" id="IPR001683">
    <property type="entry name" value="PX_dom"/>
</dbReference>
<evidence type="ECO:0000256" key="5">
    <source>
        <dbReference type="SAM" id="MobiDB-lite"/>
    </source>
</evidence>
<evidence type="ECO:0000259" key="6">
    <source>
        <dbReference type="PROSITE" id="PS50002"/>
    </source>
</evidence>
<name>A0AAV4U314_9ARAC</name>
<dbReference type="Proteomes" id="UP001054837">
    <property type="component" value="Unassembled WGS sequence"/>
</dbReference>
<dbReference type="FunFam" id="1.10.555.10:FF:000002">
    <property type="entry name" value="rho GTPase-activating protein 32 isoform X1"/>
    <property type="match status" value="1"/>
</dbReference>
<feature type="region of interest" description="Disordered" evidence="5">
    <location>
        <begin position="1268"/>
        <end position="1495"/>
    </location>
</feature>
<dbReference type="PANTHER" id="PTHR15729">
    <property type="entry name" value="CDC42 GTPASE-ACTIVATING PROTEIN"/>
    <property type="match status" value="1"/>
</dbReference>
<feature type="region of interest" description="Disordered" evidence="5">
    <location>
        <begin position="1089"/>
        <end position="1226"/>
    </location>
</feature>
<feature type="region of interest" description="Disordered" evidence="5">
    <location>
        <begin position="651"/>
        <end position="701"/>
    </location>
</feature>
<accession>A0AAV4U314</accession>
<evidence type="ECO:0000256" key="3">
    <source>
        <dbReference type="ARBA" id="ARBA00022468"/>
    </source>
</evidence>
<feature type="region of interest" description="Disordered" evidence="5">
    <location>
        <begin position="733"/>
        <end position="778"/>
    </location>
</feature>
<dbReference type="PROSITE" id="PS50195">
    <property type="entry name" value="PX"/>
    <property type="match status" value="1"/>
</dbReference>
<feature type="compositionally biased region" description="Basic and acidic residues" evidence="5">
    <location>
        <begin position="1373"/>
        <end position="1411"/>
    </location>
</feature>
<feature type="compositionally biased region" description="Polar residues" evidence="5">
    <location>
        <begin position="1568"/>
        <end position="1581"/>
    </location>
</feature>
<dbReference type="Gene3D" id="1.10.555.10">
    <property type="entry name" value="Rho GTPase activation protein"/>
    <property type="match status" value="1"/>
</dbReference>
<dbReference type="InterPro" id="IPR000198">
    <property type="entry name" value="RhoGAP_dom"/>
</dbReference>
<dbReference type="Pfam" id="PF14604">
    <property type="entry name" value="SH3_9"/>
    <property type="match status" value="1"/>
</dbReference>
<evidence type="ECO:0000256" key="2">
    <source>
        <dbReference type="ARBA" id="ARBA00022443"/>
    </source>
</evidence>
<keyword evidence="2 4" id="KW-0728">SH3 domain</keyword>
<dbReference type="InterPro" id="IPR008936">
    <property type="entry name" value="Rho_GTPase_activation_prot"/>
</dbReference>
<feature type="compositionally biased region" description="Polar residues" evidence="5">
    <location>
        <begin position="1009"/>
        <end position="1025"/>
    </location>
</feature>
<feature type="compositionally biased region" description="Basic and acidic residues" evidence="5">
    <location>
        <begin position="1132"/>
        <end position="1142"/>
    </location>
</feature>
<feature type="compositionally biased region" description="Polar residues" evidence="5">
    <location>
        <begin position="1330"/>
        <end position="1345"/>
    </location>
</feature>
<evidence type="ECO:0000313" key="9">
    <source>
        <dbReference type="EMBL" id="GIY52125.1"/>
    </source>
</evidence>
<dbReference type="PROSITE" id="PS50238">
    <property type="entry name" value="RHOGAP"/>
    <property type="match status" value="1"/>
</dbReference>
<dbReference type="GO" id="GO:0007264">
    <property type="term" value="P:small GTPase-mediated signal transduction"/>
    <property type="evidence" value="ECO:0007669"/>
    <property type="project" value="TreeGrafter"/>
</dbReference>
<dbReference type="CDD" id="cd11835">
    <property type="entry name" value="SH3_ARHGAP32_33"/>
    <property type="match status" value="1"/>
</dbReference>
<evidence type="ECO:0000259" key="8">
    <source>
        <dbReference type="PROSITE" id="PS50238"/>
    </source>
</evidence>
<organism evidence="9 10">
    <name type="scientific">Caerostris darwini</name>
    <dbReference type="NCBI Taxonomy" id="1538125"/>
    <lineage>
        <taxon>Eukaryota</taxon>
        <taxon>Metazoa</taxon>
        <taxon>Ecdysozoa</taxon>
        <taxon>Arthropoda</taxon>
        <taxon>Chelicerata</taxon>
        <taxon>Arachnida</taxon>
        <taxon>Araneae</taxon>
        <taxon>Araneomorphae</taxon>
        <taxon>Entelegynae</taxon>
        <taxon>Araneoidea</taxon>
        <taxon>Araneidae</taxon>
        <taxon>Caerostris</taxon>
    </lineage>
</organism>
<dbReference type="InterPro" id="IPR051576">
    <property type="entry name" value="PX-Rho_GAP"/>
</dbReference>
<dbReference type="InterPro" id="IPR036028">
    <property type="entry name" value="SH3-like_dom_sf"/>
</dbReference>
<keyword evidence="3" id="KW-0343">GTPase activation</keyword>
<dbReference type="SMART" id="SM00326">
    <property type="entry name" value="SH3"/>
    <property type="match status" value="1"/>
</dbReference>
<sequence length="1581" mass="178045">MAPPNVKIKHITRSPSSSGDTRFPKLDECAHFHYENVELGPIKVLLCDKQSDPCKSSVLCSSSANKENETDHLCFLITVISNSKKWVVRRSYKNFVFLDTQLHRCVYDRKYSLLQELPNLQDESRDEENEDKIRNLLSEYLERFSQLAGSLISCGPVLNWFELDNRGNRLIVTDEAINTPAVAASYVVVPYSAQATDEISFDVGDMISVIDMPPPAESSWWRGKKGFEVGFFPSECVEVIGDKIPHSFKLSNSSTKPVFRRHGKLIAFFRSFLLSRPSRRKLKQSGILKERVFGCDLGEHLLNTGREIPMVLKCCAEFIEEYGIVDGIYRLSGVSSNIQRLRLAFDEDRPINLGDPATVHDIHSVASLLKMYFRELPNPLLTYQLYDKFVSAMQCSEDVRLLKVRDVVQQLPPPHFRTLQYLLSHLARVASHGEETGMTPKNIAIVWAPNLLRSRDVENGGVGALHVVGVQAVLTEYLIRFSDLIFDEKTPLLSTSEQEGLLRARPKSLAISTPTKLLSLEEARARALSTHLPASQQKYIEVGGGPDKLPSKYHTVIELPSSKQSLPKLKKSPSGWKSFFSRGWYSGSTRDKNRPSFRSARKASTGSLPHHSAFMQEKPSVEMDASFGQRKKLRTVKSAESLAHCLKESLHSTNDDFSGNKPSPQVSIESSHSFEMSSPLSKSPGLQKHTRSSSHESYFESNSMDIISEPSFEEDEHGLFYYVSEQMRMLQDSSQWSPDKSKLKDDSVSMKSSEFQDYTDQGSNEPEAEKNVRKQKLSTSEEFAQVKYQKLNESDQDMRNSSVDSKTANLGDNFNFDPVNYDIWQVKDDYNDTFSPNNEDLTLDPILLYEAVINKRNSAVSSSDTENECNDRTVVERYGNAETVLVEVHATQDSSSEEERYSPVLTDSEKNSVFQPTNDAFENLPIDFQSPQEEIQDYKLNFSDEDGSISPVNMESDSLLIEEIEETKISPVEISENKLDISSASEIPSAPCEKHDDLLMEEIFPSDSVPETASSESKNQNTEYESNIAEDLKSKESNNLSLNTSESINCNVDEFDSSPFSINSPPSPVYPPKSLKLQDFQSLKTKMDKLPLHKKKQIHIPSPSSPVEEVRKKFEQRVSSSNKVTDSPITEMKSRPQLRDLTPKLVRTFEVSEPAEVAASQQSTKPSVTTEPSRRHSEPPPKMTDAVSSSEIVKRISNKYESESSKCNKATPEKQTAKPKPLQPSLFTQLKIRKLQSLKADSGNAPEPVDPWSDPILDMQEDYHPMAAFLPSPTSERDTADVSLESDVSVKQSESEKSILKQIECENDVTEKQTKHDVEPLPPVSKLTRRNNSIESVCNQSSVQIQEDKSEIVSSEVENSPSGSKLNETPESEAVKRERINRIKEERRAQLREKLKQESFRMEAEEKEKVQTKFRLRKEGSKHHLLPDSQEDQNKDVKKSDKAVETDSANITEKGTNCDLGSPGESFSDPIKSQSSKSDANIAIRSHKDLEPVSSRIQKCMSQQISSGDFVQLQNKSNSEKKSVRSYEDSRKWLSMPPTDIRDKVAMFERSKDANELCRLGPNGKFPQKQSPSALASSFVR</sequence>
<feature type="compositionally biased region" description="Basic and acidic residues" evidence="5">
    <location>
        <begin position="1518"/>
        <end position="1532"/>
    </location>
</feature>
<feature type="compositionally biased region" description="Basic residues" evidence="5">
    <location>
        <begin position="1412"/>
        <end position="1424"/>
    </location>
</feature>
<feature type="compositionally biased region" description="Low complexity" evidence="5">
    <location>
        <begin position="667"/>
        <end position="681"/>
    </location>
</feature>
<feature type="region of interest" description="Disordered" evidence="5">
    <location>
        <begin position="1559"/>
        <end position="1581"/>
    </location>
</feature>
<proteinExistence type="inferred from homology"/>
<dbReference type="SUPFAM" id="SSF64268">
    <property type="entry name" value="PX domain"/>
    <property type="match status" value="1"/>
</dbReference>
<feature type="compositionally biased region" description="Basic and acidic residues" evidence="5">
    <location>
        <begin position="1432"/>
        <end position="1445"/>
    </location>
</feature>
<dbReference type="GO" id="GO:0035091">
    <property type="term" value="F:phosphatidylinositol binding"/>
    <property type="evidence" value="ECO:0007669"/>
    <property type="project" value="InterPro"/>
</dbReference>
<reference evidence="9 10" key="1">
    <citation type="submission" date="2021-06" db="EMBL/GenBank/DDBJ databases">
        <title>Caerostris darwini draft genome.</title>
        <authorList>
            <person name="Kono N."/>
            <person name="Arakawa K."/>
        </authorList>
    </citation>
    <scope>NUCLEOTIDE SEQUENCE [LARGE SCALE GENOMIC DNA]</scope>
</reference>
<feature type="compositionally biased region" description="Basic and acidic residues" evidence="5">
    <location>
        <begin position="1309"/>
        <end position="1319"/>
    </location>
</feature>
<feature type="region of interest" description="Disordered" evidence="5">
    <location>
        <begin position="588"/>
        <end position="626"/>
    </location>
</feature>
<feature type="compositionally biased region" description="Polar residues" evidence="5">
    <location>
        <begin position="655"/>
        <end position="666"/>
    </location>
</feature>
<dbReference type="SMART" id="SM00324">
    <property type="entry name" value="RhoGAP"/>
    <property type="match status" value="1"/>
</dbReference>
<feature type="region of interest" description="Disordered" evidence="5">
    <location>
        <begin position="1511"/>
        <end position="1536"/>
    </location>
</feature>
<dbReference type="Pfam" id="PF00620">
    <property type="entry name" value="RhoGAP"/>
    <property type="match status" value="1"/>
</dbReference>
<dbReference type="Pfam" id="PF00787">
    <property type="entry name" value="PX"/>
    <property type="match status" value="1"/>
</dbReference>
<dbReference type="Gene3D" id="2.30.30.40">
    <property type="entry name" value="SH3 Domains"/>
    <property type="match status" value="1"/>
</dbReference>
<comment type="caution">
    <text evidence="9">The sequence shown here is derived from an EMBL/GenBank/DDBJ whole genome shotgun (WGS) entry which is preliminary data.</text>
</comment>
<dbReference type="InterPro" id="IPR001452">
    <property type="entry name" value="SH3_domain"/>
</dbReference>
<feature type="domain" description="SH3" evidence="6">
    <location>
        <begin position="180"/>
        <end position="242"/>
    </location>
</feature>
<dbReference type="SUPFAM" id="SSF48350">
    <property type="entry name" value="GTPase activation domain, GAP"/>
    <property type="match status" value="1"/>
</dbReference>
<protein>
    <submittedName>
        <fullName evidence="9">Uncharacterized protein</fullName>
    </submittedName>
</protein>